<sequence length="1520" mass="170921">MAKLHRVVSHCEVSRGKNDCEKRVDWEMCILCRKPSIEPLVCPAKSKRKDTGAGYLSLASNLSQLHELQANPFGFDINELDDGSGILSTLTVSKACWHKSCRNKVNTTEVKRAAKRKEDNEEDNDSIQSVAKTRRLTEDKSIFESLCFFCDKPGGNLHRASTLEVDTKVRKYATELNDTSLLTKLAAGDMVAIDAIYHTKCIVAFYNRVRRNYSKTNEEQENSRLHAIAFAELVLYIEEFRENKETSAVFPLADLCKMYSAILEDLGAEQHSRVHATRLKDKLEAELPDLISFKQNNNILLTFNKDMGEAVLKACEHDDDSEALLLARASRIIRRDIFAHKNRLFNGSFGTNCQESSVPSSLKAIVLMILDGPQIKTESVDNISTTAASLAISQLISFNCVKNRKSTSEKSQPIMRHNREHESPVPLYIGLKIHAETRSRTLIDTLFQMGLSISYDRVMSISTDAANSVCHRFEQDGLVCPPKLRRDLFCTAALDNIDHNPSATTAKDSFHGTAISVVQHITAENHGTERGINVICEDIPRQKTVRELPDAYRNVPPAVLKYKGPVVPKLIGPVMPRTQDQDAITRNINWLENVKLLYGKDELDKEEFVSWAAFHASLQPSPEHHIDIVALLPLLLENAHSVAMILHGMNVVNDVVQHLNPGQIPVIAMDQPLFAIAKQIQWNNSNTHGEDHYVVMFGGLHIEMAVMKCIGEWLNGSGWVTALVNAGIASVGTAESFLKVSHVARTRHAHEVTAAAMYVLQQTAFEEYKESVQESEQPLDFTAWCNKMKSNQPQFCFWSQVLKLELLVLEIVKTIRDGDFDQYVQSLASIMPWMFALDRVNYARWLSVHVRDMSSLSLTHPSVYQQFTSGAFVVNKSARAFSSIALDHAHEQANASIKGDGGAVGLTENPHALRRWMIGGPELARMVNEYEDQSLLKKKETKKHHDQMPSVRKAFVKEVKDLFDAVEELGNPFQEDSGDLLVLDTKDIMPKEVVDSVKSIEEIGCDQYTTFVKERFVDQKKPITDPIKMNKLPMFSRPPTKVPSKQKAQLTALKEDCALFSRLYIACQSREGDLQDFFKHENQPSPPSLSQQGQLRQGNKADLVKCLTDRIDVVECPQVDAKVIDGAVVVQMLNPKTASTFGEYVATVFIPYVTSQLQSAQRIDIIWDTYTDDSLKSCTRDRRGSGARRRVALSVKIPPNWKSFLRVNENKTELFRLLAEEVIAIHAQGKEVYSTYGNDVLSNTDRTTMDGLQPCNHEEADSRIFLHVHDAALQHHRVLIRSVDTDVFVLAVAQMQRIPDKELWLAFGTGKQFRYLPMHDTARSLGPERSLALPVFHVLTGCDTVSFFGGKSKKSAWDTWNSFPEVTHSFLEIATAPDKLSNKCTQTIERFVVLLYDRGSQLSSVDDARQQLFCKRSRSLDRIPPTSAALRQHILRAAYQGGHVWSQVHIALPQLPNPSEWGWKKDELWRPVWTTLPQAQQSCYELIHCSCKKACRGLCKCTRSSLQCTALCSCGGNCFS</sequence>
<reference evidence="2" key="1">
    <citation type="submission" date="2020-04" db="EMBL/GenBank/DDBJ databases">
        <authorList>
            <person name="Alioto T."/>
            <person name="Alioto T."/>
            <person name="Gomez Garrido J."/>
        </authorList>
    </citation>
    <scope>NUCLEOTIDE SEQUENCE</scope>
    <source>
        <strain evidence="2">A484AB</strain>
    </source>
</reference>
<comment type="caution">
    <text evidence="2">The sequence shown here is derived from an EMBL/GenBank/DDBJ whole genome shotgun (WGS) entry which is preliminary data.</text>
</comment>
<dbReference type="EMBL" id="CACRXK020009602">
    <property type="protein sequence ID" value="CAB4017560.1"/>
    <property type="molecule type" value="Genomic_DNA"/>
</dbReference>
<dbReference type="OrthoDB" id="5986400at2759"/>
<dbReference type="PANTHER" id="PTHR47018">
    <property type="entry name" value="CXC DOMAIN-CONTAINING PROTEIN-RELATED"/>
    <property type="match status" value="1"/>
</dbReference>
<proteinExistence type="predicted"/>
<dbReference type="Proteomes" id="UP001152795">
    <property type="component" value="Unassembled WGS sequence"/>
</dbReference>
<gene>
    <name evidence="2" type="ORF">PACLA_8A061220</name>
</gene>
<protein>
    <submittedName>
        <fullName evidence="2">Uncharacterized protein</fullName>
    </submittedName>
</protein>
<evidence type="ECO:0000256" key="1">
    <source>
        <dbReference type="SAM" id="MobiDB-lite"/>
    </source>
</evidence>
<keyword evidence="3" id="KW-1185">Reference proteome</keyword>
<accession>A0A6S7ILQ1</accession>
<evidence type="ECO:0000313" key="3">
    <source>
        <dbReference type="Proteomes" id="UP001152795"/>
    </source>
</evidence>
<feature type="region of interest" description="Disordered" evidence="1">
    <location>
        <begin position="1077"/>
        <end position="1096"/>
    </location>
</feature>
<name>A0A6S7ILQ1_PARCT</name>
<evidence type="ECO:0000313" key="2">
    <source>
        <dbReference type="EMBL" id="CAB4017560.1"/>
    </source>
</evidence>
<organism evidence="2 3">
    <name type="scientific">Paramuricea clavata</name>
    <name type="common">Red gorgonian</name>
    <name type="synonym">Violescent sea-whip</name>
    <dbReference type="NCBI Taxonomy" id="317549"/>
    <lineage>
        <taxon>Eukaryota</taxon>
        <taxon>Metazoa</taxon>
        <taxon>Cnidaria</taxon>
        <taxon>Anthozoa</taxon>
        <taxon>Octocorallia</taxon>
        <taxon>Malacalcyonacea</taxon>
        <taxon>Plexauridae</taxon>
        <taxon>Paramuricea</taxon>
    </lineage>
</organism>